<protein>
    <submittedName>
        <fullName evidence="16">Diacylglycerol kinase family protein</fullName>
    </submittedName>
</protein>
<evidence type="ECO:0000256" key="12">
    <source>
        <dbReference type="ARBA" id="ARBA00023136"/>
    </source>
</evidence>
<comment type="subcellular location">
    <subcellularLocation>
        <location evidence="1">Cell membrane</location>
        <topology evidence="1">Multi-pass membrane protein</topology>
    </subcellularLocation>
</comment>
<keyword evidence="10 15" id="KW-1133">Transmembrane helix</keyword>
<gene>
    <name evidence="16" type="ORF">JK635_03770</name>
</gene>
<keyword evidence="9" id="KW-0067">ATP-binding</keyword>
<keyword evidence="8 16" id="KW-0418">Kinase</keyword>
<evidence type="ECO:0000256" key="13">
    <source>
        <dbReference type="ARBA" id="ARBA00023209"/>
    </source>
</evidence>
<comment type="similarity">
    <text evidence="2">Belongs to the bacterial diacylglycerol kinase family.</text>
</comment>
<dbReference type="InterPro" id="IPR000829">
    <property type="entry name" value="DAGK"/>
</dbReference>
<organism evidence="16 17">
    <name type="scientific">Neobacillus paridis</name>
    <dbReference type="NCBI Taxonomy" id="2803862"/>
    <lineage>
        <taxon>Bacteria</taxon>
        <taxon>Bacillati</taxon>
        <taxon>Bacillota</taxon>
        <taxon>Bacilli</taxon>
        <taxon>Bacillales</taxon>
        <taxon>Bacillaceae</taxon>
        <taxon>Neobacillus</taxon>
    </lineage>
</organism>
<feature type="transmembrane region" description="Helical" evidence="15">
    <location>
        <begin position="12"/>
        <end position="28"/>
    </location>
</feature>
<comment type="caution">
    <text evidence="16">The sequence shown here is derived from an EMBL/GenBank/DDBJ whole genome shotgun (WGS) entry which is preliminary data.</text>
</comment>
<dbReference type="PROSITE" id="PS01069">
    <property type="entry name" value="DAGK_PROKAR"/>
    <property type="match status" value="1"/>
</dbReference>
<dbReference type="Proteomes" id="UP000623967">
    <property type="component" value="Unassembled WGS sequence"/>
</dbReference>
<sequence length="129" mass="14525">MDLHDNHKSHSVLRSFSFAVNGLFIGLLQERNMRIHLLCSVVVVFISVYFSISIIEWIVILFAIGGMFALELLNSAIERVVDLTSPEYHPLAKQAKDMAAGAVLVYAVLSIIVGVLIYYPYIRKLFILN</sequence>
<evidence type="ECO:0000256" key="15">
    <source>
        <dbReference type="SAM" id="Phobius"/>
    </source>
</evidence>
<keyword evidence="11" id="KW-0443">Lipid metabolism</keyword>
<keyword evidence="4" id="KW-0444">Lipid biosynthesis</keyword>
<evidence type="ECO:0000256" key="8">
    <source>
        <dbReference type="ARBA" id="ARBA00022777"/>
    </source>
</evidence>
<dbReference type="PANTHER" id="PTHR34299">
    <property type="entry name" value="DIACYLGLYCEROL KINASE"/>
    <property type="match status" value="1"/>
</dbReference>
<evidence type="ECO:0000256" key="5">
    <source>
        <dbReference type="ARBA" id="ARBA00022679"/>
    </source>
</evidence>
<evidence type="ECO:0000256" key="3">
    <source>
        <dbReference type="ARBA" id="ARBA00022475"/>
    </source>
</evidence>
<proteinExistence type="inferred from homology"/>
<feature type="transmembrane region" description="Helical" evidence="15">
    <location>
        <begin position="98"/>
        <end position="121"/>
    </location>
</feature>
<evidence type="ECO:0000256" key="10">
    <source>
        <dbReference type="ARBA" id="ARBA00022989"/>
    </source>
</evidence>
<keyword evidence="17" id="KW-1185">Reference proteome</keyword>
<dbReference type="EMBL" id="JAESWB010000025">
    <property type="protein sequence ID" value="MBL4951359.1"/>
    <property type="molecule type" value="Genomic_DNA"/>
</dbReference>
<feature type="transmembrane region" description="Helical" evidence="15">
    <location>
        <begin position="35"/>
        <end position="52"/>
    </location>
</feature>
<keyword evidence="7" id="KW-0547">Nucleotide-binding</keyword>
<evidence type="ECO:0000313" key="16">
    <source>
        <dbReference type="EMBL" id="MBL4951359.1"/>
    </source>
</evidence>
<keyword evidence="3" id="KW-1003">Cell membrane</keyword>
<evidence type="ECO:0000256" key="9">
    <source>
        <dbReference type="ARBA" id="ARBA00022840"/>
    </source>
</evidence>
<evidence type="ECO:0000256" key="1">
    <source>
        <dbReference type="ARBA" id="ARBA00004651"/>
    </source>
</evidence>
<reference evidence="16 17" key="1">
    <citation type="submission" date="2021-01" db="EMBL/GenBank/DDBJ databases">
        <title>Genome public.</title>
        <authorList>
            <person name="Liu C."/>
            <person name="Sun Q."/>
        </authorList>
    </citation>
    <scope>NUCLEOTIDE SEQUENCE [LARGE SCALE GENOMIC DNA]</scope>
    <source>
        <strain evidence="16 17">YIM B02564</strain>
    </source>
</reference>
<accession>A0ABS1TKS5</accession>
<dbReference type="GO" id="GO:0016301">
    <property type="term" value="F:kinase activity"/>
    <property type="evidence" value="ECO:0007669"/>
    <property type="project" value="UniProtKB-KW"/>
</dbReference>
<keyword evidence="12 15" id="KW-0472">Membrane</keyword>
<evidence type="ECO:0000256" key="6">
    <source>
        <dbReference type="ARBA" id="ARBA00022692"/>
    </source>
</evidence>
<keyword evidence="14" id="KW-1208">Phospholipid metabolism</keyword>
<dbReference type="Gene3D" id="1.10.287.3610">
    <property type="match status" value="1"/>
</dbReference>
<evidence type="ECO:0000256" key="2">
    <source>
        <dbReference type="ARBA" id="ARBA00005967"/>
    </source>
</evidence>
<keyword evidence="5" id="KW-0808">Transferase</keyword>
<dbReference type="InterPro" id="IPR036945">
    <property type="entry name" value="DAGK_sf"/>
</dbReference>
<dbReference type="RefSeq" id="WP_202652515.1">
    <property type="nucleotide sequence ID" value="NZ_JAESWB010000025.1"/>
</dbReference>
<evidence type="ECO:0000256" key="4">
    <source>
        <dbReference type="ARBA" id="ARBA00022516"/>
    </source>
</evidence>
<dbReference type="PANTHER" id="PTHR34299:SF1">
    <property type="entry name" value="DIACYLGLYCEROL KINASE"/>
    <property type="match status" value="1"/>
</dbReference>
<evidence type="ECO:0000256" key="14">
    <source>
        <dbReference type="ARBA" id="ARBA00023264"/>
    </source>
</evidence>
<evidence type="ECO:0000256" key="11">
    <source>
        <dbReference type="ARBA" id="ARBA00023098"/>
    </source>
</evidence>
<name>A0ABS1TKS5_9BACI</name>
<evidence type="ECO:0000313" key="17">
    <source>
        <dbReference type="Proteomes" id="UP000623967"/>
    </source>
</evidence>
<dbReference type="InterPro" id="IPR033717">
    <property type="entry name" value="UDPK"/>
</dbReference>
<evidence type="ECO:0000256" key="7">
    <source>
        <dbReference type="ARBA" id="ARBA00022741"/>
    </source>
</evidence>
<keyword evidence="13" id="KW-0594">Phospholipid biosynthesis</keyword>
<dbReference type="Pfam" id="PF01219">
    <property type="entry name" value="DAGK_prokar"/>
    <property type="match status" value="1"/>
</dbReference>
<keyword evidence="6 15" id="KW-0812">Transmembrane</keyword>
<dbReference type="CDD" id="cd14265">
    <property type="entry name" value="UDPK_IM_like"/>
    <property type="match status" value="1"/>
</dbReference>